<organism evidence="3 4">
    <name type="scientific">Tenacibaculum geojense</name>
    <dbReference type="NCBI Taxonomy" id="915352"/>
    <lineage>
        <taxon>Bacteria</taxon>
        <taxon>Pseudomonadati</taxon>
        <taxon>Bacteroidota</taxon>
        <taxon>Flavobacteriia</taxon>
        <taxon>Flavobacteriales</taxon>
        <taxon>Flavobacteriaceae</taxon>
        <taxon>Tenacibaculum</taxon>
    </lineage>
</organism>
<name>A0ABW3JR21_9FLAO</name>
<evidence type="ECO:0000313" key="3">
    <source>
        <dbReference type="EMBL" id="MFD0992028.1"/>
    </source>
</evidence>
<keyword evidence="4" id="KW-1185">Reference proteome</keyword>
<dbReference type="RefSeq" id="WP_386104905.1">
    <property type="nucleotide sequence ID" value="NZ_JBHTJR010000017.1"/>
</dbReference>
<dbReference type="PROSITE" id="PS50894">
    <property type="entry name" value="HPT"/>
    <property type="match status" value="1"/>
</dbReference>
<evidence type="ECO:0000259" key="2">
    <source>
        <dbReference type="PROSITE" id="PS50894"/>
    </source>
</evidence>
<reference evidence="4" key="1">
    <citation type="journal article" date="2019" name="Int. J. Syst. Evol. Microbiol.">
        <title>The Global Catalogue of Microorganisms (GCM) 10K type strain sequencing project: providing services to taxonomists for standard genome sequencing and annotation.</title>
        <authorList>
            <consortium name="The Broad Institute Genomics Platform"/>
            <consortium name="The Broad Institute Genome Sequencing Center for Infectious Disease"/>
            <person name="Wu L."/>
            <person name="Ma J."/>
        </authorList>
    </citation>
    <scope>NUCLEOTIDE SEQUENCE [LARGE SCALE GENOMIC DNA]</scope>
    <source>
        <strain evidence="4">CCUG 60527</strain>
    </source>
</reference>
<dbReference type="SUPFAM" id="SSF47226">
    <property type="entry name" value="Histidine-containing phosphotransfer domain, HPT domain"/>
    <property type="match status" value="1"/>
</dbReference>
<accession>A0ABW3JR21</accession>
<feature type="modified residue" description="Phosphohistidine" evidence="1">
    <location>
        <position position="55"/>
    </location>
</feature>
<protein>
    <submittedName>
        <fullName evidence="3">Hpt domain-containing protein</fullName>
    </submittedName>
</protein>
<proteinExistence type="predicted"/>
<dbReference type="Pfam" id="PF01627">
    <property type="entry name" value="Hpt"/>
    <property type="match status" value="1"/>
</dbReference>
<dbReference type="Gene3D" id="1.20.120.160">
    <property type="entry name" value="HPT domain"/>
    <property type="match status" value="1"/>
</dbReference>
<sequence length="105" mass="12255">METPNLNYLKEISGGDVEFEQKMLSILKEELPTEVEYYENTIKDSNFEESAQIVHKLKHKISILGMYKAYSFAQDYEKELKTGSAKQHDQFKNVLVTMRDFLAIN</sequence>
<dbReference type="InterPro" id="IPR036641">
    <property type="entry name" value="HPT_dom_sf"/>
</dbReference>
<dbReference type="Proteomes" id="UP001597062">
    <property type="component" value="Unassembled WGS sequence"/>
</dbReference>
<dbReference type="InterPro" id="IPR008207">
    <property type="entry name" value="Sig_transdc_His_kin_Hpt_dom"/>
</dbReference>
<evidence type="ECO:0000256" key="1">
    <source>
        <dbReference type="PROSITE-ProRule" id="PRU00110"/>
    </source>
</evidence>
<comment type="caution">
    <text evidence="3">The sequence shown here is derived from an EMBL/GenBank/DDBJ whole genome shotgun (WGS) entry which is preliminary data.</text>
</comment>
<gene>
    <name evidence="3" type="ORF">ACFQ1U_02310</name>
</gene>
<dbReference type="EMBL" id="JBHTJR010000017">
    <property type="protein sequence ID" value="MFD0992028.1"/>
    <property type="molecule type" value="Genomic_DNA"/>
</dbReference>
<feature type="domain" description="HPt" evidence="2">
    <location>
        <begin position="16"/>
        <end position="105"/>
    </location>
</feature>
<keyword evidence="1" id="KW-0597">Phosphoprotein</keyword>
<evidence type="ECO:0000313" key="4">
    <source>
        <dbReference type="Proteomes" id="UP001597062"/>
    </source>
</evidence>